<proteinExistence type="predicted"/>
<reference evidence="2" key="1">
    <citation type="submission" date="2020-06" db="EMBL/GenBank/DDBJ databases">
        <authorList>
            <person name="Li T."/>
            <person name="Hu X."/>
            <person name="Zhang T."/>
            <person name="Song X."/>
            <person name="Zhang H."/>
            <person name="Dai N."/>
            <person name="Sheng W."/>
            <person name="Hou X."/>
            <person name="Wei L."/>
        </authorList>
    </citation>
    <scope>NUCLEOTIDE SEQUENCE</scope>
    <source>
        <strain evidence="2">K16</strain>
        <tissue evidence="2">Leaf</tissue>
    </source>
</reference>
<name>A0AAE1TB53_9LAMI</name>
<organism evidence="2 3">
    <name type="scientific">Sesamum angolense</name>
    <dbReference type="NCBI Taxonomy" id="2727404"/>
    <lineage>
        <taxon>Eukaryota</taxon>
        <taxon>Viridiplantae</taxon>
        <taxon>Streptophyta</taxon>
        <taxon>Embryophyta</taxon>
        <taxon>Tracheophyta</taxon>
        <taxon>Spermatophyta</taxon>
        <taxon>Magnoliopsida</taxon>
        <taxon>eudicotyledons</taxon>
        <taxon>Gunneridae</taxon>
        <taxon>Pentapetalae</taxon>
        <taxon>asterids</taxon>
        <taxon>lamiids</taxon>
        <taxon>Lamiales</taxon>
        <taxon>Pedaliaceae</taxon>
        <taxon>Sesamum</taxon>
    </lineage>
</organism>
<feature type="domain" description="Reverse transcriptase zinc-binding" evidence="1">
    <location>
        <begin position="39"/>
        <end position="119"/>
    </location>
</feature>
<protein>
    <recommendedName>
        <fullName evidence="1">Reverse transcriptase zinc-binding domain-containing protein</fullName>
    </recommendedName>
</protein>
<dbReference type="EMBL" id="JACGWL010000032">
    <property type="protein sequence ID" value="KAK4384694.1"/>
    <property type="molecule type" value="Genomic_DNA"/>
</dbReference>
<dbReference type="InterPro" id="IPR026960">
    <property type="entry name" value="RVT-Znf"/>
</dbReference>
<evidence type="ECO:0000313" key="3">
    <source>
        <dbReference type="Proteomes" id="UP001289374"/>
    </source>
</evidence>
<evidence type="ECO:0000313" key="2">
    <source>
        <dbReference type="EMBL" id="KAK4384694.1"/>
    </source>
</evidence>
<keyword evidence="3" id="KW-1185">Reference proteome</keyword>
<gene>
    <name evidence="2" type="ORF">Sango_3035500</name>
</gene>
<sequence length="384" mass="44157">MGSGIGLDYRHCMLGNHLHAPPILEGQDRINWKSKDGSFNTSTTYDLFHPPGPKVGWSSRLMGSFKIPKNCFILWLAIMGRLSTLDRPWLHHIEGSCILCQDGVPETHDHLFFSCSFSHRCFATIRQQIPLPWPHRDWQHGVQWASSRWRGKHVVNEAFRSLLASIVYHIREATQCKVFIDCGKSLGLSRGFPKIPFVTSVADRIGSAVQILVRSSRWCGRIVANQYPNDMFQFEVLSSIMGKFPIRWSLGWRKLLWLKHFLTEFKMVMDLFSWHDIAWLVLSDPAISEYLARDDNPDSHKRFCGACGGIGVGVYRSGAMHFFRDAVPGVYTRLEGRSSLERAWRVEFYMGLERWKGDRCSRLTSLLSRIVSYLAEISQSFQQQ</sequence>
<comment type="caution">
    <text evidence="2">The sequence shown here is derived from an EMBL/GenBank/DDBJ whole genome shotgun (WGS) entry which is preliminary data.</text>
</comment>
<dbReference type="AlphaFoldDB" id="A0AAE1TB53"/>
<dbReference type="Proteomes" id="UP001289374">
    <property type="component" value="Unassembled WGS sequence"/>
</dbReference>
<dbReference type="Pfam" id="PF13966">
    <property type="entry name" value="zf-RVT"/>
    <property type="match status" value="1"/>
</dbReference>
<reference evidence="2" key="2">
    <citation type="journal article" date="2024" name="Plant">
        <title>Genomic evolution and insights into agronomic trait innovations of Sesamum species.</title>
        <authorList>
            <person name="Miao H."/>
            <person name="Wang L."/>
            <person name="Qu L."/>
            <person name="Liu H."/>
            <person name="Sun Y."/>
            <person name="Le M."/>
            <person name="Wang Q."/>
            <person name="Wei S."/>
            <person name="Zheng Y."/>
            <person name="Lin W."/>
            <person name="Duan Y."/>
            <person name="Cao H."/>
            <person name="Xiong S."/>
            <person name="Wang X."/>
            <person name="Wei L."/>
            <person name="Li C."/>
            <person name="Ma Q."/>
            <person name="Ju M."/>
            <person name="Zhao R."/>
            <person name="Li G."/>
            <person name="Mu C."/>
            <person name="Tian Q."/>
            <person name="Mei H."/>
            <person name="Zhang T."/>
            <person name="Gao T."/>
            <person name="Zhang H."/>
        </authorList>
    </citation>
    <scope>NUCLEOTIDE SEQUENCE</scope>
    <source>
        <strain evidence="2">K16</strain>
    </source>
</reference>
<accession>A0AAE1TB53</accession>
<evidence type="ECO:0000259" key="1">
    <source>
        <dbReference type="Pfam" id="PF13966"/>
    </source>
</evidence>